<dbReference type="CDD" id="cd02274">
    <property type="entry name" value="DHDPR_N"/>
    <property type="match status" value="1"/>
</dbReference>
<dbReference type="SUPFAM" id="SSF55347">
    <property type="entry name" value="Glyceraldehyde-3-phosphate dehydrogenase-like, C-terminal domain"/>
    <property type="match status" value="1"/>
</dbReference>
<dbReference type="AlphaFoldDB" id="A0A1J5S366"/>
<dbReference type="Gene3D" id="3.30.360.10">
    <property type="entry name" value="Dihydrodipicolinate Reductase, domain 2"/>
    <property type="match status" value="1"/>
</dbReference>
<keyword evidence="9" id="KW-0457">Lysine biosynthesis</keyword>
<evidence type="ECO:0000256" key="8">
    <source>
        <dbReference type="ARBA" id="ARBA00023027"/>
    </source>
</evidence>
<dbReference type="Pfam" id="PF01113">
    <property type="entry name" value="DapB_N"/>
    <property type="match status" value="1"/>
</dbReference>
<dbReference type="FunFam" id="3.40.50.720:FF:000048">
    <property type="entry name" value="4-hydroxy-tetrahydrodipicolinate reductase"/>
    <property type="match status" value="1"/>
</dbReference>
<evidence type="ECO:0000256" key="12">
    <source>
        <dbReference type="ARBA" id="ARBA00049080"/>
    </source>
</evidence>
<comment type="subcellular location">
    <subcellularLocation>
        <location evidence="1">Cytoplasm</location>
    </subcellularLocation>
</comment>
<evidence type="ECO:0000256" key="7">
    <source>
        <dbReference type="ARBA" id="ARBA00023002"/>
    </source>
</evidence>
<evidence type="ECO:0000256" key="9">
    <source>
        <dbReference type="ARBA" id="ARBA00023154"/>
    </source>
</evidence>
<dbReference type="InterPro" id="IPR022664">
    <property type="entry name" value="DapB_N_CS"/>
</dbReference>
<keyword evidence="7 16" id="KW-0560">Oxidoreductase</keyword>
<dbReference type="EMBL" id="MLJW01000071">
    <property type="protein sequence ID" value="OIR02841.1"/>
    <property type="molecule type" value="Genomic_DNA"/>
</dbReference>
<keyword evidence="4" id="KW-0028">Amino-acid biosynthesis</keyword>
<dbReference type="FunFam" id="3.30.360.10:FF:000004">
    <property type="entry name" value="4-hydroxy-tetrahydrodipicolinate reductase"/>
    <property type="match status" value="1"/>
</dbReference>
<dbReference type="HAMAP" id="MF_00102">
    <property type="entry name" value="DapB"/>
    <property type="match status" value="1"/>
</dbReference>
<dbReference type="EC" id="1.17.1.8" evidence="11"/>
<dbReference type="PANTHER" id="PTHR20836:SF0">
    <property type="entry name" value="4-HYDROXY-TETRAHYDRODIPICOLINATE REDUCTASE 1, CHLOROPLASTIC-RELATED"/>
    <property type="match status" value="1"/>
</dbReference>
<gene>
    <name evidence="16" type="primary">dapB_7</name>
    <name evidence="16" type="ORF">GALL_150490</name>
</gene>
<name>A0A1J5S366_9ZZZZ</name>
<dbReference type="InterPro" id="IPR023940">
    <property type="entry name" value="DHDPR_bac"/>
</dbReference>
<evidence type="ECO:0000256" key="6">
    <source>
        <dbReference type="ARBA" id="ARBA00022915"/>
    </source>
</evidence>
<dbReference type="InterPro" id="IPR000846">
    <property type="entry name" value="DapB_N"/>
</dbReference>
<comment type="catalytic activity">
    <reaction evidence="12">
        <text>(S)-2,3,4,5-tetrahydrodipicolinate + NADP(+) + H2O = (2S,4S)-4-hydroxy-2,3,4,5-tetrahydrodipicolinate + NADPH + H(+)</text>
        <dbReference type="Rhea" id="RHEA:35331"/>
        <dbReference type="ChEBI" id="CHEBI:15377"/>
        <dbReference type="ChEBI" id="CHEBI:15378"/>
        <dbReference type="ChEBI" id="CHEBI:16845"/>
        <dbReference type="ChEBI" id="CHEBI:57783"/>
        <dbReference type="ChEBI" id="CHEBI:58349"/>
        <dbReference type="ChEBI" id="CHEBI:67139"/>
        <dbReference type="EC" id="1.17.1.8"/>
    </reaction>
</comment>
<keyword evidence="6" id="KW-0220">Diaminopimelate biosynthesis</keyword>
<evidence type="ECO:0000256" key="3">
    <source>
        <dbReference type="ARBA" id="ARBA00022490"/>
    </source>
</evidence>
<evidence type="ECO:0000313" key="16">
    <source>
        <dbReference type="EMBL" id="OIR02841.1"/>
    </source>
</evidence>
<comment type="catalytic activity">
    <reaction evidence="13">
        <text>(S)-2,3,4,5-tetrahydrodipicolinate + NAD(+) + H2O = (2S,4S)-4-hydroxy-2,3,4,5-tetrahydrodipicolinate + NADH + H(+)</text>
        <dbReference type="Rhea" id="RHEA:35323"/>
        <dbReference type="ChEBI" id="CHEBI:15377"/>
        <dbReference type="ChEBI" id="CHEBI:15378"/>
        <dbReference type="ChEBI" id="CHEBI:16845"/>
        <dbReference type="ChEBI" id="CHEBI:57540"/>
        <dbReference type="ChEBI" id="CHEBI:57945"/>
        <dbReference type="ChEBI" id="CHEBI:67139"/>
        <dbReference type="EC" id="1.17.1.8"/>
    </reaction>
</comment>
<dbReference type="PROSITE" id="PS01298">
    <property type="entry name" value="DAPB"/>
    <property type="match status" value="1"/>
</dbReference>
<dbReference type="PANTHER" id="PTHR20836">
    <property type="entry name" value="DIHYDRODIPICOLINATE REDUCTASE"/>
    <property type="match status" value="1"/>
</dbReference>
<organism evidence="16">
    <name type="scientific">mine drainage metagenome</name>
    <dbReference type="NCBI Taxonomy" id="410659"/>
    <lineage>
        <taxon>unclassified sequences</taxon>
        <taxon>metagenomes</taxon>
        <taxon>ecological metagenomes</taxon>
    </lineage>
</organism>
<evidence type="ECO:0000256" key="1">
    <source>
        <dbReference type="ARBA" id="ARBA00004496"/>
    </source>
</evidence>
<dbReference type="InterPro" id="IPR036291">
    <property type="entry name" value="NAD(P)-bd_dom_sf"/>
</dbReference>
<comment type="similarity">
    <text evidence="2">Belongs to the DapB family.</text>
</comment>
<dbReference type="GO" id="GO:0008839">
    <property type="term" value="F:4-hydroxy-tetrahydrodipicolinate reductase"/>
    <property type="evidence" value="ECO:0007669"/>
    <property type="project" value="UniProtKB-EC"/>
</dbReference>
<accession>A0A1J5S366</accession>
<keyword evidence="5" id="KW-0521">NADP</keyword>
<dbReference type="SUPFAM" id="SSF51735">
    <property type="entry name" value="NAD(P)-binding Rossmann-fold domains"/>
    <property type="match status" value="1"/>
</dbReference>
<keyword evidence="3" id="KW-0963">Cytoplasm</keyword>
<sequence length="269" mass="28680">MASLLKVVIAGCSGRMGHALLESVFADAELVLHGALDRSENPQLGHDAGEFFGRTSNVRITDDIDLALKDADVLVDFTRPEASMRYLEACQKHHVKMVIGTTGFSNEQKSAIEAASKEIAIVFAPNMSVGVTLLINLVQSAAKVLSEGYDIEILEAHHRHKVDAPSGTALRLGEAAASALGRDLEQCAVYGREGITGERDPSTIGFATVRGGDVVGDHTVLFAGIGERVELTHKASSRATFSLGALRAARFLNAKNVGLFDMQDVLGLR</sequence>
<evidence type="ECO:0000259" key="14">
    <source>
        <dbReference type="Pfam" id="PF01113"/>
    </source>
</evidence>
<dbReference type="GO" id="GO:0009089">
    <property type="term" value="P:lysine biosynthetic process via diaminopimelate"/>
    <property type="evidence" value="ECO:0007669"/>
    <property type="project" value="InterPro"/>
</dbReference>
<dbReference type="Gene3D" id="3.40.50.720">
    <property type="entry name" value="NAD(P)-binding Rossmann-like Domain"/>
    <property type="match status" value="1"/>
</dbReference>
<feature type="domain" description="Dihydrodipicolinate reductase C-terminal" evidence="15">
    <location>
        <begin position="130"/>
        <end position="266"/>
    </location>
</feature>
<dbReference type="InterPro" id="IPR022663">
    <property type="entry name" value="DapB_C"/>
</dbReference>
<evidence type="ECO:0000259" key="15">
    <source>
        <dbReference type="Pfam" id="PF05173"/>
    </source>
</evidence>
<reference evidence="16" key="1">
    <citation type="submission" date="2016-10" db="EMBL/GenBank/DDBJ databases">
        <title>Sequence of Gallionella enrichment culture.</title>
        <authorList>
            <person name="Poehlein A."/>
            <person name="Muehling M."/>
            <person name="Daniel R."/>
        </authorList>
    </citation>
    <scope>NUCLEOTIDE SEQUENCE</scope>
</reference>
<feature type="domain" description="Dihydrodipicolinate reductase N-terminal" evidence="14">
    <location>
        <begin position="6"/>
        <end position="127"/>
    </location>
</feature>
<evidence type="ECO:0000256" key="10">
    <source>
        <dbReference type="ARBA" id="ARBA00037922"/>
    </source>
</evidence>
<evidence type="ECO:0000256" key="2">
    <source>
        <dbReference type="ARBA" id="ARBA00006642"/>
    </source>
</evidence>
<evidence type="ECO:0000256" key="11">
    <source>
        <dbReference type="ARBA" id="ARBA00038983"/>
    </source>
</evidence>
<dbReference type="GO" id="GO:0019877">
    <property type="term" value="P:diaminopimelate biosynthetic process"/>
    <property type="evidence" value="ECO:0007669"/>
    <property type="project" value="UniProtKB-KW"/>
</dbReference>
<evidence type="ECO:0000256" key="4">
    <source>
        <dbReference type="ARBA" id="ARBA00022605"/>
    </source>
</evidence>
<comment type="caution">
    <text evidence="16">The sequence shown here is derived from an EMBL/GenBank/DDBJ whole genome shotgun (WGS) entry which is preliminary data.</text>
</comment>
<evidence type="ECO:0000256" key="13">
    <source>
        <dbReference type="ARBA" id="ARBA00049396"/>
    </source>
</evidence>
<dbReference type="NCBIfam" id="TIGR00036">
    <property type="entry name" value="dapB"/>
    <property type="match status" value="1"/>
</dbReference>
<protein>
    <recommendedName>
        <fullName evidence="11">4-hydroxy-tetrahydrodipicolinate reductase</fullName>
        <ecNumber evidence="11">1.17.1.8</ecNumber>
    </recommendedName>
</protein>
<dbReference type="PIRSF" id="PIRSF000161">
    <property type="entry name" value="DHPR"/>
    <property type="match status" value="1"/>
</dbReference>
<dbReference type="GO" id="GO:0005829">
    <property type="term" value="C:cytosol"/>
    <property type="evidence" value="ECO:0007669"/>
    <property type="project" value="TreeGrafter"/>
</dbReference>
<dbReference type="Pfam" id="PF05173">
    <property type="entry name" value="DapB_C"/>
    <property type="match status" value="1"/>
</dbReference>
<evidence type="ECO:0000256" key="5">
    <source>
        <dbReference type="ARBA" id="ARBA00022857"/>
    </source>
</evidence>
<keyword evidence="8" id="KW-0520">NAD</keyword>
<comment type="pathway">
    <text evidence="10">Amino-acid biosynthesis; L-lysine biosynthesis via DAP pathway; (S)-tetrahydrodipicolinate from L-aspartate: step 4/4.</text>
</comment>
<proteinExistence type="inferred from homology"/>